<dbReference type="AlphaFoldDB" id="A0A226WTF5"/>
<protein>
    <submittedName>
        <fullName evidence="1">Uncharacterized protein</fullName>
    </submittedName>
</protein>
<comment type="caution">
    <text evidence="1">The sequence shown here is derived from an EMBL/GenBank/DDBJ whole genome shotgun (WGS) entry which is preliminary data.</text>
</comment>
<dbReference type="Proteomes" id="UP000214720">
    <property type="component" value="Unassembled WGS sequence"/>
</dbReference>
<gene>
    <name evidence="1" type="ORF">BSU04_31805</name>
</gene>
<name>A0A226WTF5_CABSO</name>
<organism evidence="1 2">
    <name type="scientific">Caballeronia sordidicola</name>
    <name type="common">Burkholderia sordidicola</name>
    <dbReference type="NCBI Taxonomy" id="196367"/>
    <lineage>
        <taxon>Bacteria</taxon>
        <taxon>Pseudomonadati</taxon>
        <taxon>Pseudomonadota</taxon>
        <taxon>Betaproteobacteria</taxon>
        <taxon>Burkholderiales</taxon>
        <taxon>Burkholderiaceae</taxon>
        <taxon>Caballeronia</taxon>
    </lineage>
</organism>
<evidence type="ECO:0000313" key="2">
    <source>
        <dbReference type="Proteomes" id="UP000214720"/>
    </source>
</evidence>
<dbReference type="EMBL" id="MTHB01000212">
    <property type="protein sequence ID" value="OXC74464.1"/>
    <property type="molecule type" value="Genomic_DNA"/>
</dbReference>
<proteinExistence type="predicted"/>
<evidence type="ECO:0000313" key="1">
    <source>
        <dbReference type="EMBL" id="OXC74464.1"/>
    </source>
</evidence>
<sequence length="48" mass="5442">MDLAQLIGVFAHEATQAFLCVDQFEALRMPHAVDFWMLVRKPLSGQIP</sequence>
<accession>A0A226WTF5</accession>
<reference evidence="2" key="1">
    <citation type="submission" date="2017-01" db="EMBL/GenBank/DDBJ databases">
        <title>Genome Analysis of Deinococcus marmoris KOPRI26562.</title>
        <authorList>
            <person name="Kim J.H."/>
            <person name="Oh H.-M."/>
        </authorList>
    </citation>
    <scope>NUCLEOTIDE SEQUENCE [LARGE SCALE GENOMIC DNA]</scope>
    <source>
        <strain evidence="2">PAMC 26633</strain>
    </source>
</reference>